<dbReference type="PANTHER" id="PTHR33973:SF4">
    <property type="entry name" value="OS07G0153300 PROTEIN"/>
    <property type="match status" value="1"/>
</dbReference>
<keyword evidence="2" id="KW-1185">Reference proteome</keyword>
<protein>
    <submittedName>
        <fullName evidence="1">Uncharacterized protein</fullName>
    </submittedName>
</protein>
<dbReference type="OrthoDB" id="3340520at2759"/>
<dbReference type="PANTHER" id="PTHR33973">
    <property type="entry name" value="OS07G0153300 PROTEIN"/>
    <property type="match status" value="1"/>
</dbReference>
<dbReference type="Pfam" id="PF07103">
    <property type="entry name" value="DUF1365"/>
    <property type="match status" value="1"/>
</dbReference>
<reference evidence="2" key="1">
    <citation type="journal article" date="2019" name="Curr. Biol.">
        <title>Genome Sequence of Striga asiatica Provides Insight into the Evolution of Plant Parasitism.</title>
        <authorList>
            <person name="Yoshida S."/>
            <person name="Kim S."/>
            <person name="Wafula E.K."/>
            <person name="Tanskanen J."/>
            <person name="Kim Y.M."/>
            <person name="Honaas L."/>
            <person name="Yang Z."/>
            <person name="Spallek T."/>
            <person name="Conn C.E."/>
            <person name="Ichihashi Y."/>
            <person name="Cheong K."/>
            <person name="Cui S."/>
            <person name="Der J.P."/>
            <person name="Gundlach H."/>
            <person name="Jiao Y."/>
            <person name="Hori C."/>
            <person name="Ishida J.K."/>
            <person name="Kasahara H."/>
            <person name="Kiba T."/>
            <person name="Kim M.S."/>
            <person name="Koo N."/>
            <person name="Laohavisit A."/>
            <person name="Lee Y.H."/>
            <person name="Lumba S."/>
            <person name="McCourt P."/>
            <person name="Mortimer J.C."/>
            <person name="Mutuku J.M."/>
            <person name="Nomura T."/>
            <person name="Sasaki-Sekimoto Y."/>
            <person name="Seto Y."/>
            <person name="Wang Y."/>
            <person name="Wakatake T."/>
            <person name="Sakakibara H."/>
            <person name="Demura T."/>
            <person name="Yamaguchi S."/>
            <person name="Yoneyama K."/>
            <person name="Manabe R.I."/>
            <person name="Nelson D.C."/>
            <person name="Schulman A.H."/>
            <person name="Timko M.P."/>
            <person name="dePamphilis C.W."/>
            <person name="Choi D."/>
            <person name="Shirasu K."/>
        </authorList>
    </citation>
    <scope>NUCLEOTIDE SEQUENCE [LARGE SCALE GENOMIC DNA]</scope>
    <source>
        <strain evidence="2">cv. UVA1</strain>
    </source>
</reference>
<dbReference type="Proteomes" id="UP000325081">
    <property type="component" value="Unassembled WGS sequence"/>
</dbReference>
<organism evidence="1 2">
    <name type="scientific">Striga asiatica</name>
    <name type="common">Asiatic witchweed</name>
    <name type="synonym">Buchnera asiatica</name>
    <dbReference type="NCBI Taxonomy" id="4170"/>
    <lineage>
        <taxon>Eukaryota</taxon>
        <taxon>Viridiplantae</taxon>
        <taxon>Streptophyta</taxon>
        <taxon>Embryophyta</taxon>
        <taxon>Tracheophyta</taxon>
        <taxon>Spermatophyta</taxon>
        <taxon>Magnoliopsida</taxon>
        <taxon>eudicotyledons</taxon>
        <taxon>Gunneridae</taxon>
        <taxon>Pentapetalae</taxon>
        <taxon>asterids</taxon>
        <taxon>lamiids</taxon>
        <taxon>Lamiales</taxon>
        <taxon>Orobanchaceae</taxon>
        <taxon>Buchnereae</taxon>
        <taxon>Striga</taxon>
    </lineage>
</organism>
<dbReference type="InterPro" id="IPR010775">
    <property type="entry name" value="DUF1365"/>
</dbReference>
<dbReference type="AlphaFoldDB" id="A0A5A7QGM6"/>
<accession>A0A5A7QGM6</accession>
<proteinExistence type="predicted"/>
<sequence>MSNLFVQDINKDGFRHKLAEEVRLEKGDSRAFAGPLRLLRSVDVYCLGTRALLQIKKGCVSVGYVQNPLSLYFCYDVEGTTRTLSKCITEVTNTPWGERVTFLSNLNSDLVAKPLHVSPFMVGHPWELENENELTK</sequence>
<evidence type="ECO:0000313" key="2">
    <source>
        <dbReference type="Proteomes" id="UP000325081"/>
    </source>
</evidence>
<gene>
    <name evidence="1" type="ORF">STAS_21105</name>
</gene>
<comment type="caution">
    <text evidence="1">The sequence shown here is derived from an EMBL/GenBank/DDBJ whole genome shotgun (WGS) entry which is preliminary data.</text>
</comment>
<dbReference type="EMBL" id="BKCP01006848">
    <property type="protein sequence ID" value="GER44224.1"/>
    <property type="molecule type" value="Genomic_DNA"/>
</dbReference>
<name>A0A5A7QGM6_STRAF</name>
<evidence type="ECO:0000313" key="1">
    <source>
        <dbReference type="EMBL" id="GER44224.1"/>
    </source>
</evidence>